<gene>
    <name evidence="6" type="ORF">SUNI508_01552</name>
</gene>
<comment type="subcellular location">
    <subcellularLocation>
        <location evidence="5">Endoplasmic reticulum membrane</location>
        <topology evidence="5">Multi-pass membrane protein</topology>
    </subcellularLocation>
    <subcellularLocation>
        <location evidence="1">Membrane</location>
        <topology evidence="1">Multi-pass membrane protein</topology>
    </subcellularLocation>
</comment>
<dbReference type="InterPro" id="IPR007269">
    <property type="entry name" value="ICMT_MeTrfase"/>
</dbReference>
<feature type="transmembrane region" description="Helical" evidence="5">
    <location>
        <begin position="177"/>
        <end position="194"/>
    </location>
</feature>
<protein>
    <recommendedName>
        <fullName evidence="5">Protein-S-isoprenylcysteine O-methyltransferase</fullName>
        <ecNumber evidence="5">2.1.1.100</ecNumber>
    </recommendedName>
</protein>
<keyword evidence="4 5" id="KW-0472">Membrane</keyword>
<keyword evidence="5" id="KW-0808">Transferase</keyword>
<feature type="transmembrane region" description="Helical" evidence="5">
    <location>
        <begin position="42"/>
        <end position="61"/>
    </location>
</feature>
<reference evidence="6 7" key="1">
    <citation type="journal article" date="2024" name="J. Plant Pathol.">
        <title>Sequence and assembly of the genome of Seiridium unicorne, isolate CBS 538.82, causal agent of cypress canker disease.</title>
        <authorList>
            <person name="Scali E."/>
            <person name="Rocca G.D."/>
            <person name="Danti R."/>
            <person name="Garbelotto M."/>
            <person name="Barberini S."/>
            <person name="Baroncelli R."/>
            <person name="Emiliani G."/>
        </authorList>
    </citation>
    <scope>NUCLEOTIDE SEQUENCE [LARGE SCALE GENOMIC DNA]</scope>
    <source>
        <strain evidence="6 7">BM-138-508</strain>
    </source>
</reference>
<comment type="similarity">
    <text evidence="5">Belongs to the class VI-like SAM-binding methyltransferase superfamily. Isoprenylcysteine carboxyl methyltransferase family.</text>
</comment>
<keyword evidence="5" id="KW-0949">S-adenosyl-L-methionine</keyword>
<keyword evidence="3 5" id="KW-1133">Transmembrane helix</keyword>
<keyword evidence="5" id="KW-0256">Endoplasmic reticulum</keyword>
<organism evidence="6 7">
    <name type="scientific">Seiridium unicorne</name>
    <dbReference type="NCBI Taxonomy" id="138068"/>
    <lineage>
        <taxon>Eukaryota</taxon>
        <taxon>Fungi</taxon>
        <taxon>Dikarya</taxon>
        <taxon>Ascomycota</taxon>
        <taxon>Pezizomycotina</taxon>
        <taxon>Sordariomycetes</taxon>
        <taxon>Xylariomycetidae</taxon>
        <taxon>Amphisphaeriales</taxon>
        <taxon>Sporocadaceae</taxon>
        <taxon>Seiridium</taxon>
    </lineage>
</organism>
<dbReference type="PANTHER" id="PTHR12714:SF9">
    <property type="entry name" value="PROTEIN-S-ISOPRENYLCYSTEINE O-METHYLTRANSFERASE"/>
    <property type="match status" value="1"/>
</dbReference>
<keyword evidence="7" id="KW-1185">Reference proteome</keyword>
<accession>A0ABR2UTX5</accession>
<comment type="caution">
    <text evidence="6">The sequence shown here is derived from an EMBL/GenBank/DDBJ whole genome shotgun (WGS) entry which is preliminary data.</text>
</comment>
<proteinExistence type="inferred from homology"/>
<dbReference type="EC" id="2.1.1.100" evidence="5"/>
<sequence length="224" mass="24904">MTVATVGSYIACSPPHPNPETAPPTSDFISSLNLTRKHTTKIIMAPLGLLLAHTCLLVFFYPKIPPAVLNHGAENGLNTDLITWSAATAIPLALILFAGIPLRLISYSSLGKNFTFALAKPDRLTTTGIHRYLQHPSYTGVVILIVCNVVLFGRADGVMSCWIAPEWLRIFRTAEPTSMTVIVSMLLLGVWTRVKEEERMLQAEFGVEWEHWHSKTPRFIPWLV</sequence>
<evidence type="ECO:0000256" key="2">
    <source>
        <dbReference type="ARBA" id="ARBA00022692"/>
    </source>
</evidence>
<evidence type="ECO:0000256" key="4">
    <source>
        <dbReference type="ARBA" id="ARBA00023136"/>
    </source>
</evidence>
<name>A0ABR2UTX5_9PEZI</name>
<comment type="catalytic activity">
    <reaction evidence="5">
        <text>[protein]-C-terminal S-[(2E,6E)-farnesyl]-L-cysteine + S-adenosyl-L-methionine = [protein]-C-terminal S-[(2E,6E)-farnesyl]-L-cysteine methyl ester + S-adenosyl-L-homocysteine</text>
        <dbReference type="Rhea" id="RHEA:21672"/>
        <dbReference type="Rhea" id="RHEA-COMP:12125"/>
        <dbReference type="Rhea" id="RHEA-COMP:12126"/>
        <dbReference type="ChEBI" id="CHEBI:57856"/>
        <dbReference type="ChEBI" id="CHEBI:59789"/>
        <dbReference type="ChEBI" id="CHEBI:90510"/>
        <dbReference type="ChEBI" id="CHEBI:90511"/>
        <dbReference type="EC" id="2.1.1.100"/>
    </reaction>
</comment>
<dbReference type="Proteomes" id="UP001408356">
    <property type="component" value="Unassembled WGS sequence"/>
</dbReference>
<evidence type="ECO:0000256" key="1">
    <source>
        <dbReference type="ARBA" id="ARBA00004141"/>
    </source>
</evidence>
<evidence type="ECO:0000313" key="7">
    <source>
        <dbReference type="Proteomes" id="UP001408356"/>
    </source>
</evidence>
<feature type="transmembrane region" description="Helical" evidence="5">
    <location>
        <begin position="81"/>
        <end position="102"/>
    </location>
</feature>
<dbReference type="Pfam" id="PF04140">
    <property type="entry name" value="ICMT"/>
    <property type="match status" value="1"/>
</dbReference>
<evidence type="ECO:0000256" key="3">
    <source>
        <dbReference type="ARBA" id="ARBA00022989"/>
    </source>
</evidence>
<evidence type="ECO:0000256" key="5">
    <source>
        <dbReference type="RuleBase" id="RU362022"/>
    </source>
</evidence>
<dbReference type="PANTHER" id="PTHR12714">
    <property type="entry name" value="PROTEIN-S ISOPRENYLCYSTEINE O-METHYLTRANSFERASE"/>
    <property type="match status" value="1"/>
</dbReference>
<evidence type="ECO:0000313" key="6">
    <source>
        <dbReference type="EMBL" id="KAK9417795.1"/>
    </source>
</evidence>
<feature type="transmembrane region" description="Helical" evidence="5">
    <location>
        <begin position="141"/>
        <end position="165"/>
    </location>
</feature>
<dbReference type="Gene3D" id="1.20.120.1630">
    <property type="match status" value="1"/>
</dbReference>
<keyword evidence="5" id="KW-0489">Methyltransferase</keyword>
<dbReference type="EMBL" id="JARVKF010000396">
    <property type="protein sequence ID" value="KAK9417795.1"/>
    <property type="molecule type" value="Genomic_DNA"/>
</dbReference>
<keyword evidence="2 5" id="KW-0812">Transmembrane</keyword>